<protein>
    <submittedName>
        <fullName evidence="5">Trypsin-like serine protease</fullName>
    </submittedName>
</protein>
<dbReference type="PRINTS" id="PR00722">
    <property type="entry name" value="CHYMOTRYPSIN"/>
</dbReference>
<dbReference type="InterPro" id="IPR009003">
    <property type="entry name" value="Peptidase_S1_PA"/>
</dbReference>
<dbReference type="Gene3D" id="2.40.10.10">
    <property type="entry name" value="Trypsin-like serine proteases"/>
    <property type="match status" value="1"/>
</dbReference>
<dbReference type="EMBL" id="CP045423">
    <property type="protein sequence ID" value="QFU17086.1"/>
    <property type="molecule type" value="Genomic_DNA"/>
</dbReference>
<evidence type="ECO:0000256" key="3">
    <source>
        <dbReference type="RuleBase" id="RU363034"/>
    </source>
</evidence>
<keyword evidence="6" id="KW-1185">Reference proteome</keyword>
<comment type="similarity">
    <text evidence="1">Belongs to the peptidase S1 family.</text>
</comment>
<evidence type="ECO:0000313" key="5">
    <source>
        <dbReference type="EMBL" id="QFU17086.1"/>
    </source>
</evidence>
<feature type="domain" description="Peptidase S1" evidence="4">
    <location>
        <begin position="26"/>
        <end position="257"/>
    </location>
</feature>
<name>A0A5P9JZN0_9HYPH</name>
<sequence length="269" mass="27849">MRFTSLTGAAAGLLLLPILAFPARAVVEGTPLREPDGLRRSVVAVESSSGELCSGALVAQDLVLTAAHCMTDRAAYRIVAVNRAFKPQAVRVAAIAVHPTFVPGTTPRTQPGVDLALLKLERPLGADFGPFDLRQAEGIPEGATVTVAGFGVLSERLKNSARTLRQTELLAVGAVQVANRVVIAADRNRLAETAGAGACRGDSGGPVLTRSQGGYRLSGIVSWSSGALRTNGPSACGGLTAVTSLADHMGWIRQATASLDGMAGSWTRR</sequence>
<dbReference type="GO" id="GO:0004252">
    <property type="term" value="F:serine-type endopeptidase activity"/>
    <property type="evidence" value="ECO:0007669"/>
    <property type="project" value="InterPro"/>
</dbReference>
<dbReference type="PANTHER" id="PTHR24276:SF98">
    <property type="entry name" value="FI18310P1-RELATED"/>
    <property type="match status" value="1"/>
</dbReference>
<dbReference type="PROSITE" id="PS50240">
    <property type="entry name" value="TRYPSIN_DOM"/>
    <property type="match status" value="1"/>
</dbReference>
<dbReference type="AlphaFoldDB" id="A0A5P9JZN0"/>
<keyword evidence="2" id="KW-1015">Disulfide bond</keyword>
<organism evidence="5 6">
    <name type="scientific">Microvirga thermotolerans</name>
    <dbReference type="NCBI Taxonomy" id="2651334"/>
    <lineage>
        <taxon>Bacteria</taxon>
        <taxon>Pseudomonadati</taxon>
        <taxon>Pseudomonadota</taxon>
        <taxon>Alphaproteobacteria</taxon>
        <taxon>Hyphomicrobiales</taxon>
        <taxon>Methylobacteriaceae</taxon>
        <taxon>Microvirga</taxon>
    </lineage>
</organism>
<evidence type="ECO:0000313" key="6">
    <source>
        <dbReference type="Proteomes" id="UP000325614"/>
    </source>
</evidence>
<dbReference type="InterPro" id="IPR033116">
    <property type="entry name" value="TRYPSIN_SER"/>
</dbReference>
<dbReference type="PANTHER" id="PTHR24276">
    <property type="entry name" value="POLYSERASE-RELATED"/>
    <property type="match status" value="1"/>
</dbReference>
<proteinExistence type="inferred from homology"/>
<dbReference type="KEGG" id="mico:GDR74_13125"/>
<dbReference type="GO" id="GO:0006508">
    <property type="term" value="P:proteolysis"/>
    <property type="evidence" value="ECO:0007669"/>
    <property type="project" value="UniProtKB-KW"/>
</dbReference>
<dbReference type="RefSeq" id="WP_152586722.1">
    <property type="nucleotide sequence ID" value="NZ_CP045423.1"/>
</dbReference>
<reference evidence="5 6" key="1">
    <citation type="submission" date="2019-10" db="EMBL/GenBank/DDBJ databases">
        <title>Isolation, Identification of Microvirga thermotolerans HR1, a novel thermophilic bacterium and Comparative Genomics of the genus Microvirga.</title>
        <authorList>
            <person name="Li J."/>
            <person name="Zhang W."/>
            <person name="Lin M."/>
            <person name="Wang J."/>
        </authorList>
    </citation>
    <scope>NUCLEOTIDE SEQUENCE [LARGE SCALE GENOMIC DNA]</scope>
    <source>
        <strain evidence="5 6">HR1</strain>
    </source>
</reference>
<dbReference type="Proteomes" id="UP000325614">
    <property type="component" value="Chromosome"/>
</dbReference>
<evidence type="ECO:0000256" key="2">
    <source>
        <dbReference type="ARBA" id="ARBA00023157"/>
    </source>
</evidence>
<dbReference type="SUPFAM" id="SSF50494">
    <property type="entry name" value="Trypsin-like serine proteases"/>
    <property type="match status" value="1"/>
</dbReference>
<keyword evidence="3" id="KW-0378">Hydrolase</keyword>
<dbReference type="PROSITE" id="PS00134">
    <property type="entry name" value="TRYPSIN_HIS"/>
    <property type="match status" value="1"/>
</dbReference>
<dbReference type="Pfam" id="PF00089">
    <property type="entry name" value="Trypsin"/>
    <property type="match status" value="1"/>
</dbReference>
<gene>
    <name evidence="5" type="ORF">GDR74_13125</name>
</gene>
<keyword evidence="3" id="KW-0720">Serine protease</keyword>
<dbReference type="InterPro" id="IPR043504">
    <property type="entry name" value="Peptidase_S1_PA_chymotrypsin"/>
</dbReference>
<keyword evidence="3 5" id="KW-0645">Protease</keyword>
<dbReference type="InterPro" id="IPR001314">
    <property type="entry name" value="Peptidase_S1A"/>
</dbReference>
<evidence type="ECO:0000256" key="1">
    <source>
        <dbReference type="ARBA" id="ARBA00007664"/>
    </source>
</evidence>
<dbReference type="PROSITE" id="PS00135">
    <property type="entry name" value="TRYPSIN_SER"/>
    <property type="match status" value="1"/>
</dbReference>
<dbReference type="SMART" id="SM00020">
    <property type="entry name" value="Tryp_SPc"/>
    <property type="match status" value="1"/>
</dbReference>
<evidence type="ECO:0000259" key="4">
    <source>
        <dbReference type="PROSITE" id="PS50240"/>
    </source>
</evidence>
<dbReference type="InterPro" id="IPR001254">
    <property type="entry name" value="Trypsin_dom"/>
</dbReference>
<dbReference type="InterPro" id="IPR050430">
    <property type="entry name" value="Peptidase_S1"/>
</dbReference>
<dbReference type="InterPro" id="IPR018114">
    <property type="entry name" value="TRYPSIN_HIS"/>
</dbReference>
<accession>A0A5P9JZN0</accession>